<proteinExistence type="predicted"/>
<reference evidence="2" key="1">
    <citation type="journal article" date="2020" name="Stud. Mycol.">
        <title>101 Dothideomycetes genomes: a test case for predicting lifestyles and emergence of pathogens.</title>
        <authorList>
            <person name="Haridas S."/>
            <person name="Albert R."/>
            <person name="Binder M."/>
            <person name="Bloem J."/>
            <person name="Labutti K."/>
            <person name="Salamov A."/>
            <person name="Andreopoulos B."/>
            <person name="Baker S."/>
            <person name="Barry K."/>
            <person name="Bills G."/>
            <person name="Bluhm B."/>
            <person name="Cannon C."/>
            <person name="Castanera R."/>
            <person name="Culley D."/>
            <person name="Daum C."/>
            <person name="Ezra D."/>
            <person name="Gonzalez J."/>
            <person name="Henrissat B."/>
            <person name="Kuo A."/>
            <person name="Liang C."/>
            <person name="Lipzen A."/>
            <person name="Lutzoni F."/>
            <person name="Magnuson J."/>
            <person name="Mondo S."/>
            <person name="Nolan M."/>
            <person name="Ohm R."/>
            <person name="Pangilinan J."/>
            <person name="Park H.-J."/>
            <person name="Ramirez L."/>
            <person name="Alfaro M."/>
            <person name="Sun H."/>
            <person name="Tritt A."/>
            <person name="Yoshinaga Y."/>
            <person name="Zwiers L.-H."/>
            <person name="Turgeon B."/>
            <person name="Goodwin S."/>
            <person name="Spatafora J."/>
            <person name="Crous P."/>
            <person name="Grigoriev I."/>
        </authorList>
    </citation>
    <scope>NUCLEOTIDE SEQUENCE</scope>
    <source>
        <strain evidence="2">CBS 690.94</strain>
    </source>
</reference>
<comment type="caution">
    <text evidence="2">The sequence shown here is derived from an EMBL/GenBank/DDBJ whole genome shotgun (WGS) entry which is preliminary data.</text>
</comment>
<dbReference type="EMBL" id="MU001508">
    <property type="protein sequence ID" value="KAF2439782.1"/>
    <property type="molecule type" value="Genomic_DNA"/>
</dbReference>
<dbReference type="Pfam" id="PF26639">
    <property type="entry name" value="Het-6_barrel"/>
    <property type="match status" value="1"/>
</dbReference>
<dbReference type="Pfam" id="PF06985">
    <property type="entry name" value="HET"/>
    <property type="match status" value="1"/>
</dbReference>
<dbReference type="PANTHER" id="PTHR24148">
    <property type="entry name" value="ANKYRIN REPEAT DOMAIN-CONTAINING PROTEIN 39 HOMOLOG-RELATED"/>
    <property type="match status" value="1"/>
</dbReference>
<protein>
    <submittedName>
        <fullName evidence="2">HET-domain-containing protein</fullName>
    </submittedName>
</protein>
<dbReference type="InterPro" id="IPR052895">
    <property type="entry name" value="HetReg/Transcr_Mod"/>
</dbReference>
<dbReference type="Proteomes" id="UP000799764">
    <property type="component" value="Unassembled WGS sequence"/>
</dbReference>
<dbReference type="InterPro" id="IPR010730">
    <property type="entry name" value="HET"/>
</dbReference>
<organism evidence="2 3">
    <name type="scientific">Karstenula rhodostoma CBS 690.94</name>
    <dbReference type="NCBI Taxonomy" id="1392251"/>
    <lineage>
        <taxon>Eukaryota</taxon>
        <taxon>Fungi</taxon>
        <taxon>Dikarya</taxon>
        <taxon>Ascomycota</taxon>
        <taxon>Pezizomycotina</taxon>
        <taxon>Dothideomycetes</taxon>
        <taxon>Pleosporomycetidae</taxon>
        <taxon>Pleosporales</taxon>
        <taxon>Massarineae</taxon>
        <taxon>Didymosphaeriaceae</taxon>
        <taxon>Karstenula</taxon>
    </lineage>
</organism>
<evidence type="ECO:0000259" key="1">
    <source>
        <dbReference type="Pfam" id="PF06985"/>
    </source>
</evidence>
<evidence type="ECO:0000313" key="3">
    <source>
        <dbReference type="Proteomes" id="UP000799764"/>
    </source>
</evidence>
<gene>
    <name evidence="2" type="ORF">P171DRAFT_476224</name>
</gene>
<sequence>MDYRPLNTALDELRLISLLEPVSDHGSKPSALPSPEDDSLVHCVIEHYPLSEESWAQGAISQHRSAFLDWTTKIQTVESEASRRNGLDDGKGRPDRLRFHWGDFVALSYTWGDAQDKKEIVVDGKKVKVQSNLEAALRVLQYKKPLRTGYRIWIDALCINQGDNEEKSREVKRMRLIYKMAADVVIWLGPAAQNSDSAFDLMHTLSDSCKNGTDKALGTALRNDLNHLGLGPWLALSHLLNRSYFSRMWIIQEMCLGGSKAPILCGWKSISWDDFFRALYTFGKHNVDVIFACIDHERKAEGLRPHGLNRNKIIHINDEHQKQAGRAPAQYMPLLDLARQSDASNLRDKIYGILGLMAPNVVPLVGLDYGHSVEQVYTDFARQYIQATNSLEILEQCRLVGSAMPSWVPDWRNKNHYRLFSGRHSTYLAGRPSSAVYSFRFEGRVLDVAGIIIDTVQGLGEAYFEHTTSSKVEDKMCPPDNNNNVYGTEASLKDALWRTLTGDRTLQGLPAPASYSEVLDLPLREHCRNALPSRGARAFSRFLTRSCSLCVAGRRLDSYFSNTPDGFPKTAVDAVERIWRFVRTRRLVVTHSGRIGMVPNEARKGDVIGILVGTDVPILLRKGENTDGSFSLVGTCYIHGVMAGEAMQWVEDGISTVKTISIS</sequence>
<dbReference type="AlphaFoldDB" id="A0A9P4P9K8"/>
<name>A0A9P4P9K8_9PLEO</name>
<dbReference type="OrthoDB" id="4850726at2759"/>
<keyword evidence="3" id="KW-1185">Reference proteome</keyword>
<accession>A0A9P4P9K8</accession>
<dbReference type="PANTHER" id="PTHR24148:SF64">
    <property type="entry name" value="HETEROKARYON INCOMPATIBILITY DOMAIN-CONTAINING PROTEIN"/>
    <property type="match status" value="1"/>
</dbReference>
<feature type="domain" description="Heterokaryon incompatibility" evidence="1">
    <location>
        <begin position="104"/>
        <end position="253"/>
    </location>
</feature>
<evidence type="ECO:0000313" key="2">
    <source>
        <dbReference type="EMBL" id="KAF2439782.1"/>
    </source>
</evidence>